<reference evidence="2" key="1">
    <citation type="journal article" date="2016" name="Proc. Natl. Acad. Sci. U.S.A.">
        <title>Chromosome-level assembly of Arabidopsis thaliana Ler reveals the extent of translocation and inversion polymorphisms.</title>
        <authorList>
            <person name="Zapata L."/>
            <person name="Ding J."/>
            <person name="Willing E.M."/>
            <person name="Hartwig B."/>
            <person name="Bezdan D."/>
            <person name="Jiao W.B."/>
            <person name="Patel V."/>
            <person name="Velikkakam James G."/>
            <person name="Koornneef M."/>
            <person name="Ossowski S."/>
            <person name="Schneeberger K."/>
        </authorList>
    </citation>
    <scope>NUCLEOTIDE SEQUENCE [LARGE SCALE GENOMIC DNA]</scope>
    <source>
        <strain evidence="2">cv. Landsberg erecta</strain>
    </source>
</reference>
<comment type="caution">
    <text evidence="1">The sequence shown here is derived from an EMBL/GenBank/DDBJ whole genome shotgun (WGS) entry which is preliminary data.</text>
</comment>
<evidence type="ECO:0000313" key="2">
    <source>
        <dbReference type="Proteomes" id="UP000078284"/>
    </source>
</evidence>
<accession>A0A178VIV8</accession>
<protein>
    <submittedName>
        <fullName evidence="1">Uncharacterized protein</fullName>
    </submittedName>
</protein>
<evidence type="ECO:0000313" key="1">
    <source>
        <dbReference type="EMBL" id="OAP06307.1"/>
    </source>
</evidence>
<dbReference type="EMBL" id="LUHQ01000003">
    <property type="protein sequence ID" value="OAP06307.1"/>
    <property type="molecule type" value="Genomic_DNA"/>
</dbReference>
<sequence>MDDTCEVEDEGVSDHRKVAVTLEASFQAEIVGKVIHLLRPKKQGEISIEF</sequence>
<proteinExistence type="predicted"/>
<dbReference type="Proteomes" id="UP000078284">
    <property type="component" value="Chromosome 3"/>
</dbReference>
<gene>
    <name evidence="1" type="ordered locus">AXX17_At3g32000</name>
</gene>
<dbReference type="AlphaFoldDB" id="A0A178VIV8"/>
<name>A0A178VIV8_ARATH</name>
<organism evidence="1 2">
    <name type="scientific">Arabidopsis thaliana</name>
    <name type="common">Mouse-ear cress</name>
    <dbReference type="NCBI Taxonomy" id="3702"/>
    <lineage>
        <taxon>Eukaryota</taxon>
        <taxon>Viridiplantae</taxon>
        <taxon>Streptophyta</taxon>
        <taxon>Embryophyta</taxon>
        <taxon>Tracheophyta</taxon>
        <taxon>Spermatophyta</taxon>
        <taxon>Magnoliopsida</taxon>
        <taxon>eudicotyledons</taxon>
        <taxon>Gunneridae</taxon>
        <taxon>Pentapetalae</taxon>
        <taxon>rosids</taxon>
        <taxon>malvids</taxon>
        <taxon>Brassicales</taxon>
        <taxon>Brassicaceae</taxon>
        <taxon>Camelineae</taxon>
        <taxon>Arabidopsis</taxon>
    </lineage>
</organism>